<keyword evidence="7" id="KW-0732">Signal</keyword>
<feature type="chain" id="PRO_5008098387" description="Cytochrome P450" evidence="7">
    <location>
        <begin position="21"/>
        <end position="529"/>
    </location>
</feature>
<dbReference type="OrthoDB" id="1103324at2759"/>
<dbReference type="InterPro" id="IPR017972">
    <property type="entry name" value="Cyt_P450_CS"/>
</dbReference>
<evidence type="ECO:0000313" key="8">
    <source>
        <dbReference type="EMBL" id="OAP55993.1"/>
    </source>
</evidence>
<comment type="caution">
    <text evidence="8">The sequence shown here is derived from an EMBL/GenBank/DDBJ whole genome shotgun (WGS) entry which is preliminary data.</text>
</comment>
<gene>
    <name evidence="8" type="ORF">AYL99_10145</name>
</gene>
<comment type="cofactor">
    <cofactor evidence="5">
        <name>heme</name>
        <dbReference type="ChEBI" id="CHEBI:30413"/>
    </cofactor>
</comment>
<feature type="signal peptide" evidence="7">
    <location>
        <begin position="1"/>
        <end position="20"/>
    </location>
</feature>
<sequence length="529" mass="59966">MVSLLVTASTVVLLLVGILIQQYSNRPRIPPNAKLPPGPKGKPIVGNLLDIPPKHSWLKFKAWADEYGPLYRISIFGRNLVIVSTEKIANDLLRERGNLYSSREQLPMAARLMSQNLRPLFLPYGDLWRRGRKVMHNMTMHASATSYQPVQIYESERLLCDLLRTPDKYEQLFERYAAAVVMRLCYGKTVDTGDEAYVRDILQIVHTVERVASPGAYLVDTFPALLWLPAWLAPFKREAARLHAFEIKVFRGLLLEVRDQMQAGKGPRCFSRTFLERQAEFGLSDDEGAYVIGTLFEAGAGTTAAAMMSFVLCMCHHPEWQTKIQQEVDAVVGGDDGRVPDFRDIPQLPTCRAVIKEVLRWRPVTAGGVPHELIKDDVYDGYFLPAGTNVHANQWAIHRDPDLYPDPETFNPARWLSPAFPTTYREPLTKFPNLQNYSCFGFGRRICPGMNIAENSLHLLVARIAWAAHITPRAGQPPPPLYDYTAGFNVQPRPFAFDLKPRSPQRAARVEQVWEAGRRRDPLDEVYTL</sequence>
<keyword evidence="5 6" id="KW-0349">Heme</keyword>
<dbReference type="STRING" id="1367422.A0A178Z9W6"/>
<evidence type="ECO:0008006" key="10">
    <source>
        <dbReference type="Google" id="ProtNLM"/>
    </source>
</evidence>
<accession>A0A178Z9W6</accession>
<dbReference type="GO" id="GO:0016705">
    <property type="term" value="F:oxidoreductase activity, acting on paired donors, with incorporation or reduction of molecular oxygen"/>
    <property type="evidence" value="ECO:0007669"/>
    <property type="project" value="InterPro"/>
</dbReference>
<dbReference type="InterPro" id="IPR002401">
    <property type="entry name" value="Cyt_P450_E_grp-I"/>
</dbReference>
<dbReference type="PRINTS" id="PR00385">
    <property type="entry name" value="P450"/>
</dbReference>
<dbReference type="GO" id="GO:0020037">
    <property type="term" value="F:heme binding"/>
    <property type="evidence" value="ECO:0007669"/>
    <property type="project" value="InterPro"/>
</dbReference>
<keyword evidence="2 5" id="KW-0479">Metal-binding</keyword>
<evidence type="ECO:0000256" key="1">
    <source>
        <dbReference type="ARBA" id="ARBA00010617"/>
    </source>
</evidence>
<dbReference type="Proteomes" id="UP000078343">
    <property type="component" value="Unassembled WGS sequence"/>
</dbReference>
<evidence type="ECO:0000256" key="7">
    <source>
        <dbReference type="SAM" id="SignalP"/>
    </source>
</evidence>
<evidence type="ECO:0000256" key="3">
    <source>
        <dbReference type="ARBA" id="ARBA00023002"/>
    </source>
</evidence>
<dbReference type="PROSITE" id="PS00086">
    <property type="entry name" value="CYTOCHROME_P450"/>
    <property type="match status" value="1"/>
</dbReference>
<name>A0A178Z9W6_9EURO</name>
<dbReference type="EMBL" id="LVYI01000010">
    <property type="protein sequence ID" value="OAP55993.1"/>
    <property type="molecule type" value="Genomic_DNA"/>
</dbReference>
<dbReference type="CDD" id="cd11065">
    <property type="entry name" value="CYP64-like"/>
    <property type="match status" value="1"/>
</dbReference>
<dbReference type="Pfam" id="PF00067">
    <property type="entry name" value="p450"/>
    <property type="match status" value="1"/>
</dbReference>
<dbReference type="Gene3D" id="1.10.630.10">
    <property type="entry name" value="Cytochrome P450"/>
    <property type="match status" value="1"/>
</dbReference>
<feature type="binding site" description="axial binding residue" evidence="5">
    <location>
        <position position="447"/>
    </location>
    <ligand>
        <name>heme</name>
        <dbReference type="ChEBI" id="CHEBI:30413"/>
    </ligand>
    <ligandPart>
        <name>Fe</name>
        <dbReference type="ChEBI" id="CHEBI:18248"/>
    </ligandPart>
</feature>
<organism evidence="8 9">
    <name type="scientific">Fonsecaea erecta</name>
    <dbReference type="NCBI Taxonomy" id="1367422"/>
    <lineage>
        <taxon>Eukaryota</taxon>
        <taxon>Fungi</taxon>
        <taxon>Dikarya</taxon>
        <taxon>Ascomycota</taxon>
        <taxon>Pezizomycotina</taxon>
        <taxon>Eurotiomycetes</taxon>
        <taxon>Chaetothyriomycetidae</taxon>
        <taxon>Chaetothyriales</taxon>
        <taxon>Herpotrichiellaceae</taxon>
        <taxon>Fonsecaea</taxon>
    </lineage>
</organism>
<dbReference type="PANTHER" id="PTHR46300">
    <property type="entry name" value="P450, PUTATIVE (EUROFUNG)-RELATED-RELATED"/>
    <property type="match status" value="1"/>
</dbReference>
<evidence type="ECO:0000256" key="4">
    <source>
        <dbReference type="ARBA" id="ARBA00023004"/>
    </source>
</evidence>
<evidence type="ECO:0000256" key="2">
    <source>
        <dbReference type="ARBA" id="ARBA00022723"/>
    </source>
</evidence>
<evidence type="ECO:0000256" key="6">
    <source>
        <dbReference type="RuleBase" id="RU000461"/>
    </source>
</evidence>
<dbReference type="RefSeq" id="XP_018689360.1">
    <property type="nucleotide sequence ID" value="XM_018841651.1"/>
</dbReference>
<comment type="similarity">
    <text evidence="1 6">Belongs to the cytochrome P450 family.</text>
</comment>
<dbReference type="PRINTS" id="PR00463">
    <property type="entry name" value="EP450I"/>
</dbReference>
<dbReference type="GO" id="GO:0004497">
    <property type="term" value="F:monooxygenase activity"/>
    <property type="evidence" value="ECO:0007669"/>
    <property type="project" value="UniProtKB-KW"/>
</dbReference>
<dbReference type="InterPro" id="IPR050364">
    <property type="entry name" value="Cytochrome_P450_fung"/>
</dbReference>
<dbReference type="GeneID" id="30014313"/>
<evidence type="ECO:0000256" key="5">
    <source>
        <dbReference type="PIRSR" id="PIRSR602401-1"/>
    </source>
</evidence>
<reference evidence="8 9" key="1">
    <citation type="submission" date="2016-04" db="EMBL/GenBank/DDBJ databases">
        <title>Draft genome of Fonsecaea erecta CBS 125763.</title>
        <authorList>
            <person name="Weiss V.A."/>
            <person name="Vicente V.A."/>
            <person name="Raittz R.T."/>
            <person name="Moreno L.F."/>
            <person name="De Souza E.M."/>
            <person name="Pedrosa F.O."/>
            <person name="Steffens M.B."/>
            <person name="Faoro H."/>
            <person name="Tadra-Sfeir M.Z."/>
            <person name="Najafzadeh M.J."/>
            <person name="Felipe M.S."/>
            <person name="Teixeira M."/>
            <person name="Sun J."/>
            <person name="Xi L."/>
            <person name="Gomes R."/>
            <person name="De Azevedo C.M."/>
            <person name="Salgado C.G."/>
            <person name="Da Silva M.B."/>
            <person name="Nascimento M.F."/>
            <person name="Queiroz-Telles F."/>
            <person name="Attili D.S."/>
            <person name="Gorbushina A."/>
        </authorList>
    </citation>
    <scope>NUCLEOTIDE SEQUENCE [LARGE SCALE GENOMIC DNA]</scope>
    <source>
        <strain evidence="8 9">CBS 125763</strain>
    </source>
</reference>
<dbReference type="InterPro" id="IPR036396">
    <property type="entry name" value="Cyt_P450_sf"/>
</dbReference>
<dbReference type="GO" id="GO:0005506">
    <property type="term" value="F:iron ion binding"/>
    <property type="evidence" value="ECO:0007669"/>
    <property type="project" value="InterPro"/>
</dbReference>
<dbReference type="PANTHER" id="PTHR46300:SF8">
    <property type="entry name" value="CYTOCHROME P450 2E1"/>
    <property type="match status" value="1"/>
</dbReference>
<dbReference type="SUPFAM" id="SSF48264">
    <property type="entry name" value="Cytochrome P450"/>
    <property type="match status" value="1"/>
</dbReference>
<dbReference type="AlphaFoldDB" id="A0A178Z9W6"/>
<keyword evidence="6" id="KW-0503">Monooxygenase</keyword>
<proteinExistence type="inferred from homology"/>
<evidence type="ECO:0000313" key="9">
    <source>
        <dbReference type="Proteomes" id="UP000078343"/>
    </source>
</evidence>
<keyword evidence="4 5" id="KW-0408">Iron</keyword>
<dbReference type="InterPro" id="IPR001128">
    <property type="entry name" value="Cyt_P450"/>
</dbReference>
<keyword evidence="9" id="KW-1185">Reference proteome</keyword>
<keyword evidence="3 6" id="KW-0560">Oxidoreductase</keyword>
<protein>
    <recommendedName>
        <fullName evidence="10">Cytochrome P450</fullName>
    </recommendedName>
</protein>